<evidence type="ECO:0000256" key="1">
    <source>
        <dbReference type="SAM" id="MobiDB-lite"/>
    </source>
</evidence>
<dbReference type="PANTHER" id="PTHR15629:SF2">
    <property type="entry name" value="SH3 DOMAIN-CONTAINING YSC84-LIKE PROTEIN 1"/>
    <property type="match status" value="1"/>
</dbReference>
<dbReference type="RefSeq" id="WP_005006746.1">
    <property type="nucleotide sequence ID" value="NZ_HG422173.1"/>
</dbReference>
<feature type="signal peptide" evidence="2">
    <location>
        <begin position="1"/>
        <end position="24"/>
    </location>
</feature>
<dbReference type="InterPro" id="IPR051702">
    <property type="entry name" value="SH3_domain_YSC84-like"/>
</dbReference>
<evidence type="ECO:0000256" key="2">
    <source>
        <dbReference type="SAM" id="SignalP"/>
    </source>
</evidence>
<feature type="region of interest" description="Disordered" evidence="1">
    <location>
        <begin position="244"/>
        <end position="301"/>
    </location>
</feature>
<feature type="compositionally biased region" description="Basic and acidic residues" evidence="1">
    <location>
        <begin position="278"/>
        <end position="289"/>
    </location>
</feature>
<proteinExistence type="predicted"/>
<dbReference type="CDD" id="cd11524">
    <property type="entry name" value="SYLF"/>
    <property type="match status" value="1"/>
</dbReference>
<dbReference type="Proteomes" id="UP000011704">
    <property type="component" value="Unassembled WGS sequence"/>
</dbReference>
<evidence type="ECO:0000259" key="3">
    <source>
        <dbReference type="Pfam" id="PF04366"/>
    </source>
</evidence>
<dbReference type="Pfam" id="PF04366">
    <property type="entry name" value="Ysc84"/>
    <property type="match status" value="1"/>
</dbReference>
<protein>
    <recommendedName>
        <fullName evidence="3">Ysc84 actin-binding domain-containing protein</fullName>
    </recommendedName>
</protein>
<dbReference type="AlphaFoldDB" id="M1Z9M1"/>
<keyword evidence="2" id="KW-0732">Signal</keyword>
<feature type="domain" description="Ysc84 actin-binding" evidence="3">
    <location>
        <begin position="104"/>
        <end position="226"/>
    </location>
</feature>
<dbReference type="STRING" id="1266370.NITGR_180002"/>
<evidence type="ECO:0000313" key="4">
    <source>
        <dbReference type="EMBL" id="CCQ89872.1"/>
    </source>
</evidence>
<dbReference type="EMBL" id="CAQJ01000020">
    <property type="protein sequence ID" value="CCQ89872.1"/>
    <property type="molecule type" value="Genomic_DNA"/>
</dbReference>
<reference evidence="4 5" key="1">
    <citation type="journal article" date="2013" name="Front. Microbiol.">
        <title>The genome of Nitrospina gracilis illuminates the metabolism and evolution of the major marine nitrite oxidizer.</title>
        <authorList>
            <person name="Luecker S."/>
            <person name="Nowka B."/>
            <person name="Rattei T."/>
            <person name="Spieck E."/>
            <person name="and Daims H."/>
        </authorList>
    </citation>
    <scope>NUCLEOTIDE SEQUENCE [LARGE SCALE GENOMIC DNA]</scope>
    <source>
        <strain evidence="4 5">3/211</strain>
    </source>
</reference>
<accession>M1Z9M1</accession>
<feature type="chain" id="PRO_5004020341" description="Ysc84 actin-binding domain-containing protein" evidence="2">
    <location>
        <begin position="25"/>
        <end position="301"/>
    </location>
</feature>
<gene>
    <name evidence="4" type="ORF">NITGR_180002</name>
</gene>
<dbReference type="PANTHER" id="PTHR15629">
    <property type="entry name" value="SH3YL1 PROTEIN"/>
    <property type="match status" value="1"/>
</dbReference>
<dbReference type="InParanoid" id="M1Z9M1"/>
<sequence>MKSLVAVLTAVVTLSGLLVTGAQAGLSAQQQVLQDSQFVLEEIISAPDEGIPSNLMAKAKAIVIMPTMVKGGFFVGARYGTGVVAVRDAKTGRWGPPAFISTYGGSFGFQFGAQAVDLVLLVMSERGVNALLDNKFTLGGDLAVSVGPVGRYAEAGTDIGFQGEVYSYSRSKGAFAGVSVKGALFQPNETYTQQYYHTHLSSRQIMFYGGMNQVPRSSAIFMRNLNRLAPASPAVLTKLQRAVPQTTAQHKPKMQSQTKIPEPAPQEMKKNVPGKGELIQKSEAPRQTERPLQLPKPQPLW</sequence>
<dbReference type="InterPro" id="IPR007461">
    <property type="entry name" value="Ysc84_actin-binding"/>
</dbReference>
<organism evidence="4 5">
    <name type="scientific">Nitrospina gracilis (strain 3/211)</name>
    <dbReference type="NCBI Taxonomy" id="1266370"/>
    <lineage>
        <taxon>Bacteria</taxon>
        <taxon>Pseudomonadati</taxon>
        <taxon>Nitrospinota/Tectimicrobiota group</taxon>
        <taxon>Nitrospinota</taxon>
        <taxon>Nitrospinia</taxon>
        <taxon>Nitrospinales</taxon>
        <taxon>Nitrospinaceae</taxon>
        <taxon>Nitrospina</taxon>
    </lineage>
</organism>
<comment type="caution">
    <text evidence="4">The sequence shown here is derived from an EMBL/GenBank/DDBJ whole genome shotgun (WGS) entry which is preliminary data.</text>
</comment>
<evidence type="ECO:0000313" key="5">
    <source>
        <dbReference type="Proteomes" id="UP000011704"/>
    </source>
</evidence>
<keyword evidence="5" id="KW-1185">Reference proteome</keyword>
<dbReference type="OrthoDB" id="9782434at2"/>
<name>M1Z9M1_NITG3</name>
<dbReference type="HOGENOM" id="CLU_015320_4_0_0"/>
<dbReference type="GO" id="GO:0035091">
    <property type="term" value="F:phosphatidylinositol binding"/>
    <property type="evidence" value="ECO:0007669"/>
    <property type="project" value="TreeGrafter"/>
</dbReference>
<feature type="compositionally biased region" description="Polar residues" evidence="1">
    <location>
        <begin position="244"/>
        <end position="259"/>
    </location>
</feature>